<dbReference type="AlphaFoldDB" id="A0A1V6WZJ9"/>
<evidence type="ECO:0000313" key="4">
    <source>
        <dbReference type="Proteomes" id="UP000191691"/>
    </source>
</evidence>
<dbReference type="PANTHER" id="PTHR43798">
    <property type="entry name" value="MONOACYLGLYCEROL LIPASE"/>
    <property type="match status" value="1"/>
</dbReference>
<dbReference type="InterPro" id="IPR000073">
    <property type="entry name" value="AB_hydrolase_1"/>
</dbReference>
<evidence type="ECO:0000259" key="2">
    <source>
        <dbReference type="Pfam" id="PF00561"/>
    </source>
</evidence>
<dbReference type="GO" id="GO:0017000">
    <property type="term" value="P:antibiotic biosynthetic process"/>
    <property type="evidence" value="ECO:0007669"/>
    <property type="project" value="UniProtKB-ARBA"/>
</dbReference>
<dbReference type="OMA" id="WFARVMS"/>
<dbReference type="PROSITE" id="PS51257">
    <property type="entry name" value="PROKAR_LIPOPROTEIN"/>
    <property type="match status" value="1"/>
</dbReference>
<feature type="chain" id="PRO_5012776985" description="AB hydrolase-1 domain-containing protein" evidence="1">
    <location>
        <begin position="23"/>
        <end position="473"/>
    </location>
</feature>
<name>A0A1V6WZJ9_PENNA</name>
<gene>
    <name evidence="3" type="ORF">PENNAL_c0156G10026</name>
</gene>
<keyword evidence="4" id="KW-1185">Reference proteome</keyword>
<dbReference type="GO" id="GO:0046464">
    <property type="term" value="P:acylglycerol catabolic process"/>
    <property type="evidence" value="ECO:0007669"/>
    <property type="project" value="TreeGrafter"/>
</dbReference>
<dbReference type="Proteomes" id="UP000191691">
    <property type="component" value="Unassembled WGS sequence"/>
</dbReference>
<dbReference type="InterPro" id="IPR050266">
    <property type="entry name" value="AB_hydrolase_sf"/>
</dbReference>
<dbReference type="EMBL" id="MOOB01000156">
    <property type="protein sequence ID" value="OQE68322.1"/>
    <property type="molecule type" value="Genomic_DNA"/>
</dbReference>
<dbReference type="GO" id="GO:0072330">
    <property type="term" value="P:monocarboxylic acid biosynthetic process"/>
    <property type="evidence" value="ECO:0007669"/>
    <property type="project" value="UniProtKB-ARBA"/>
</dbReference>
<keyword evidence="1" id="KW-0732">Signal</keyword>
<dbReference type="Gene3D" id="3.40.50.1820">
    <property type="entry name" value="alpha/beta hydrolase"/>
    <property type="match status" value="1"/>
</dbReference>
<evidence type="ECO:0000256" key="1">
    <source>
        <dbReference type="SAM" id="SignalP"/>
    </source>
</evidence>
<dbReference type="PRINTS" id="PR00111">
    <property type="entry name" value="ABHYDROLASE"/>
</dbReference>
<accession>A0A1V6WZJ9</accession>
<dbReference type="GO" id="GO:0047372">
    <property type="term" value="F:monoacylglycerol lipase activity"/>
    <property type="evidence" value="ECO:0007669"/>
    <property type="project" value="TreeGrafter"/>
</dbReference>
<organism evidence="3 4">
    <name type="scientific">Penicillium nalgiovense</name>
    <dbReference type="NCBI Taxonomy" id="60175"/>
    <lineage>
        <taxon>Eukaryota</taxon>
        <taxon>Fungi</taxon>
        <taxon>Dikarya</taxon>
        <taxon>Ascomycota</taxon>
        <taxon>Pezizomycotina</taxon>
        <taxon>Eurotiomycetes</taxon>
        <taxon>Eurotiomycetidae</taxon>
        <taxon>Eurotiales</taxon>
        <taxon>Aspergillaceae</taxon>
        <taxon>Penicillium</taxon>
    </lineage>
</organism>
<feature type="signal peptide" evidence="1">
    <location>
        <begin position="1"/>
        <end position="22"/>
    </location>
</feature>
<sequence>MKIFSVFTAFSAILSCTAVVSAQSNPDPIGTIYDGHVPANLYGSSYPYPWPVKLFNFYNQRQKLTMAFMDIPARKHNKHKKTAVLLHGGNFCGVTWSDTARQLSAAGYRVILPDDIGFCKSSKPQGYSYNVQQQALNIHSLLTALGIDRATIIGHSMGGMIAARYGLMYPDNVQQLFLVNPLGLEDWVAKGVPYLSIDASYESGVVSNFTTLKAYEHANYFPNAPWKPEYDAWVHMLADIYAGDYGSEYSYVMALVTDTLLSQPVIYQLPLLQTRTYLLVGDSDVSALGKAWSSPDVAAKLGHYHELGPAAAAMIPNCKLHMFAGLGHAPFLQDPKAFYDARQELVKGYDKAKDILRQGSTEDSQEALKGVERGGWMMLADLEETETSLVAQADDVSEEWTPEDQMTLLLLMEEESRANIEKARSLLAPYSNSSQARSLRKKIDQADAEKKRYFQECRDTLLAGGRLEDVEEE</sequence>
<dbReference type="STRING" id="60175.A0A1V6WZJ9"/>
<proteinExistence type="predicted"/>
<feature type="domain" description="AB hydrolase-1" evidence="2">
    <location>
        <begin position="84"/>
        <end position="184"/>
    </location>
</feature>
<dbReference type="InterPro" id="IPR029058">
    <property type="entry name" value="AB_hydrolase_fold"/>
</dbReference>
<dbReference type="GO" id="GO:0016020">
    <property type="term" value="C:membrane"/>
    <property type="evidence" value="ECO:0007669"/>
    <property type="project" value="TreeGrafter"/>
</dbReference>
<dbReference type="PANTHER" id="PTHR43798:SF33">
    <property type="entry name" value="HYDROLASE, PUTATIVE (AFU_ORTHOLOGUE AFUA_2G14860)-RELATED"/>
    <property type="match status" value="1"/>
</dbReference>
<protein>
    <recommendedName>
        <fullName evidence="2">AB hydrolase-1 domain-containing protein</fullName>
    </recommendedName>
</protein>
<dbReference type="Pfam" id="PF00561">
    <property type="entry name" value="Abhydrolase_1"/>
    <property type="match status" value="1"/>
</dbReference>
<evidence type="ECO:0000313" key="3">
    <source>
        <dbReference type="EMBL" id="OQE68322.1"/>
    </source>
</evidence>
<dbReference type="SUPFAM" id="SSF53474">
    <property type="entry name" value="alpha/beta-Hydrolases"/>
    <property type="match status" value="1"/>
</dbReference>
<reference evidence="4" key="1">
    <citation type="journal article" date="2017" name="Nat. Microbiol.">
        <title>Global analysis of biosynthetic gene clusters reveals vast potential of secondary metabolite production in Penicillium species.</title>
        <authorList>
            <person name="Nielsen J.C."/>
            <person name="Grijseels S."/>
            <person name="Prigent S."/>
            <person name="Ji B."/>
            <person name="Dainat J."/>
            <person name="Nielsen K.F."/>
            <person name="Frisvad J.C."/>
            <person name="Workman M."/>
            <person name="Nielsen J."/>
        </authorList>
    </citation>
    <scope>NUCLEOTIDE SEQUENCE [LARGE SCALE GENOMIC DNA]</scope>
    <source>
        <strain evidence="4">IBT 13039</strain>
    </source>
</reference>
<comment type="caution">
    <text evidence="3">The sequence shown here is derived from an EMBL/GenBank/DDBJ whole genome shotgun (WGS) entry which is preliminary data.</text>
</comment>